<keyword evidence="2" id="KW-1185">Reference proteome</keyword>
<protein>
    <submittedName>
        <fullName evidence="1">Uncharacterized protein</fullName>
    </submittedName>
</protein>
<name>A0AB36FKS3_ALTMA</name>
<dbReference type="RefSeq" id="WP_069945277.1">
    <property type="nucleotide sequence ID" value="NZ_MIPW01000063.1"/>
</dbReference>
<sequence>MPWKYVENEFDTYYLKALPDVSHLTENSLPPSEFEVRQMLFIWLREGFIPFNSFDVLDKTFANEKYQHAKKVLSHYSDLLLNLTSSPAHGAALMRVVSKMPDHVPQKAYLLNDFLKQQTPWPLTELVLSELQNMGIKPAYCDHRELGDRKGRDRLFFHHTPACEASEGMCLAITHWQGKYSYSVETCNRTDDWVTGDSESGFDTIPLHARKLAQIYAKLHRDSMEKAACN</sequence>
<organism evidence="1 2">
    <name type="scientific">Alteromonas macleodii</name>
    <name type="common">Pseudoalteromonas macleodii</name>
    <dbReference type="NCBI Taxonomy" id="28108"/>
    <lineage>
        <taxon>Bacteria</taxon>
        <taxon>Pseudomonadati</taxon>
        <taxon>Pseudomonadota</taxon>
        <taxon>Gammaproteobacteria</taxon>
        <taxon>Alteromonadales</taxon>
        <taxon>Alteromonadaceae</taxon>
        <taxon>Alteromonas/Salinimonas group</taxon>
        <taxon>Alteromonas</taxon>
    </lineage>
</organism>
<proteinExistence type="predicted"/>
<dbReference type="AlphaFoldDB" id="A0AB36FKS3"/>
<evidence type="ECO:0000313" key="2">
    <source>
        <dbReference type="Proteomes" id="UP000095392"/>
    </source>
</evidence>
<comment type="caution">
    <text evidence="1">The sequence shown here is derived from an EMBL/GenBank/DDBJ whole genome shotgun (WGS) entry which is preliminary data.</text>
</comment>
<evidence type="ECO:0000313" key="1">
    <source>
        <dbReference type="EMBL" id="OES24765.1"/>
    </source>
</evidence>
<dbReference type="Proteomes" id="UP000095392">
    <property type="component" value="Unassembled WGS sequence"/>
</dbReference>
<dbReference type="EMBL" id="MIPY01000058">
    <property type="protein sequence ID" value="OES24765.1"/>
    <property type="molecule type" value="Genomic_DNA"/>
</dbReference>
<accession>A0AB36FKS3</accession>
<gene>
    <name evidence="1" type="ORF">BFV95_4524</name>
</gene>
<reference evidence="1 2" key="1">
    <citation type="submission" date="2016-09" db="EMBL/GenBank/DDBJ databases">
        <title>Draft Genome Sequence of four Alteromonas macleodii strains isolated from copper coupons and grown long-term at elevated copper levels.</title>
        <authorList>
            <person name="Cusick K."/>
            <person name="Dale J."/>
            <person name="Little B."/>
            <person name="Biffinger J."/>
        </authorList>
    </citation>
    <scope>NUCLEOTIDE SEQUENCE [LARGE SCALE GENOMIC DNA]</scope>
    <source>
        <strain evidence="1 2">KCP01</strain>
    </source>
</reference>